<dbReference type="EMBL" id="AAWS01000060">
    <property type="protein sequence ID" value="EAY24822.1"/>
    <property type="molecule type" value="Genomic_DNA"/>
</dbReference>
<dbReference type="Proteomes" id="UP000004095">
    <property type="component" value="Unassembled WGS sequence"/>
</dbReference>
<dbReference type="AlphaFoldDB" id="A1ZXP4"/>
<name>A1ZXP4_MICM2</name>
<comment type="caution">
    <text evidence="2">The sequence shown here is derived from an EMBL/GenBank/DDBJ whole genome shotgun (WGS) entry which is preliminary data.</text>
</comment>
<protein>
    <submittedName>
        <fullName evidence="2">Uncharacterized protein</fullName>
    </submittedName>
</protein>
<dbReference type="RefSeq" id="WP_002704018.1">
    <property type="nucleotide sequence ID" value="NZ_AAWS01000060.1"/>
</dbReference>
<gene>
    <name evidence="2" type="ORF">M23134_06714</name>
</gene>
<proteinExistence type="predicted"/>
<keyword evidence="3" id="KW-1185">Reference proteome</keyword>
<evidence type="ECO:0000313" key="2">
    <source>
        <dbReference type="EMBL" id="EAY24822.1"/>
    </source>
</evidence>
<evidence type="ECO:0000313" key="3">
    <source>
        <dbReference type="Proteomes" id="UP000004095"/>
    </source>
</evidence>
<feature type="region of interest" description="Disordered" evidence="1">
    <location>
        <begin position="29"/>
        <end position="92"/>
    </location>
</feature>
<accession>A1ZXP4</accession>
<organism evidence="2 3">
    <name type="scientific">Microscilla marina ATCC 23134</name>
    <dbReference type="NCBI Taxonomy" id="313606"/>
    <lineage>
        <taxon>Bacteria</taxon>
        <taxon>Pseudomonadati</taxon>
        <taxon>Bacteroidota</taxon>
        <taxon>Cytophagia</taxon>
        <taxon>Cytophagales</taxon>
        <taxon>Microscillaceae</taxon>
        <taxon>Microscilla</taxon>
    </lineage>
</organism>
<evidence type="ECO:0000256" key="1">
    <source>
        <dbReference type="SAM" id="MobiDB-lite"/>
    </source>
</evidence>
<sequence length="328" mass="36229">MAPERLTSIFSGKNTISATDMLLLLAQDLPEGDQENSTHGTTDWRKASTNDQNKAGKGKAAARTRQEATGDTVVGKGKTSPTKPQDKHGNGNREEVMKVVFANLHAKALWQTMLAEAILRGTHDAFFAEFTLQHAQALVRIAQKYGDELDISKTAREYSQAAQKTTKGTMDDYLAKLEGACARTLDPSIKKGKEDDPKVDRENQHVVHDKGLEKEKGKFEGIAEEARSIPTSVVSAKPDSGRYMVDEIGNANYSVGSTLSLRFVGTYQGKSARFEKVVVTIVAPPKTVKGVKYVKVTYAYDQYIQPEGRAQKIYFKKDDTKTFYVKIN</sequence>
<reference evidence="2 3" key="1">
    <citation type="submission" date="2007-01" db="EMBL/GenBank/DDBJ databases">
        <authorList>
            <person name="Haygood M."/>
            <person name="Podell S."/>
            <person name="Anderson C."/>
            <person name="Hopkinson B."/>
            <person name="Roe K."/>
            <person name="Barbeau K."/>
            <person name="Gaasterland T."/>
            <person name="Ferriera S."/>
            <person name="Johnson J."/>
            <person name="Kravitz S."/>
            <person name="Beeson K."/>
            <person name="Sutton G."/>
            <person name="Rogers Y.-H."/>
            <person name="Friedman R."/>
            <person name="Frazier M."/>
            <person name="Venter J.C."/>
        </authorList>
    </citation>
    <scope>NUCLEOTIDE SEQUENCE [LARGE SCALE GENOMIC DNA]</scope>
    <source>
        <strain evidence="2 3">ATCC 23134</strain>
    </source>
</reference>